<sequence length="109" mass="12623">MVRDLALKLPEVVETASYGTPSFKIRKRMIARLREEGDVLVVRIDLDDKEYLIQTRPDIYFTMPHYDGYPAVLIRLTAIRREELAELLTAAWRFVAPSRLVAAFEPRST</sequence>
<dbReference type="AlphaFoldDB" id="A0A934KA93"/>
<dbReference type="SUPFAM" id="SSF142906">
    <property type="entry name" value="YjbR-like"/>
    <property type="match status" value="1"/>
</dbReference>
<organism evidence="1 2">
    <name type="scientific">Candidatus Dormiibacter inghamiae</name>
    <dbReference type="NCBI Taxonomy" id="3127013"/>
    <lineage>
        <taxon>Bacteria</taxon>
        <taxon>Bacillati</taxon>
        <taxon>Candidatus Dormiibacterota</taxon>
        <taxon>Candidatus Dormibacteria</taxon>
        <taxon>Candidatus Dormibacterales</taxon>
        <taxon>Candidatus Dormibacteraceae</taxon>
        <taxon>Candidatus Dormiibacter</taxon>
    </lineage>
</organism>
<accession>A0A934KA93</accession>
<dbReference type="EMBL" id="JAEKNQ010000036">
    <property type="protein sequence ID" value="MBJ7603402.1"/>
    <property type="molecule type" value="Genomic_DNA"/>
</dbReference>
<reference evidence="1 2" key="1">
    <citation type="submission" date="2020-10" db="EMBL/GenBank/DDBJ databases">
        <title>Ca. Dormibacterota MAGs.</title>
        <authorList>
            <person name="Montgomery K."/>
        </authorList>
    </citation>
    <scope>NUCLEOTIDE SEQUENCE [LARGE SCALE GENOMIC DNA]</scope>
    <source>
        <strain evidence="1">SC8811_S16_3</strain>
    </source>
</reference>
<comment type="caution">
    <text evidence="1">The sequence shown here is derived from an EMBL/GenBank/DDBJ whole genome shotgun (WGS) entry which is preliminary data.</text>
</comment>
<keyword evidence="1" id="KW-0238">DNA-binding</keyword>
<gene>
    <name evidence="1" type="ORF">JF888_09480</name>
</gene>
<name>A0A934KA93_9BACT</name>
<dbReference type="Proteomes" id="UP000620075">
    <property type="component" value="Unassembled WGS sequence"/>
</dbReference>
<proteinExistence type="predicted"/>
<dbReference type="InterPro" id="IPR058532">
    <property type="entry name" value="YjbR/MT2646/Rv2570-like"/>
</dbReference>
<evidence type="ECO:0000313" key="1">
    <source>
        <dbReference type="EMBL" id="MBJ7603402.1"/>
    </source>
</evidence>
<dbReference type="GO" id="GO:0003677">
    <property type="term" value="F:DNA binding"/>
    <property type="evidence" value="ECO:0007669"/>
    <property type="project" value="UniProtKB-KW"/>
</dbReference>
<dbReference type="Pfam" id="PF04237">
    <property type="entry name" value="YjbR"/>
    <property type="match status" value="1"/>
</dbReference>
<evidence type="ECO:0000313" key="2">
    <source>
        <dbReference type="Proteomes" id="UP000620075"/>
    </source>
</evidence>
<dbReference type="Gene3D" id="3.90.1150.30">
    <property type="match status" value="1"/>
</dbReference>
<dbReference type="InterPro" id="IPR038056">
    <property type="entry name" value="YjbR-like_sf"/>
</dbReference>
<protein>
    <submittedName>
        <fullName evidence="1">MmcQ/YjbR family DNA-binding protein</fullName>
    </submittedName>
</protein>